<evidence type="ECO:0000256" key="1">
    <source>
        <dbReference type="ARBA" id="ARBA00004417"/>
    </source>
</evidence>
<dbReference type="InterPro" id="IPR003439">
    <property type="entry name" value="ABC_transporter-like_ATP-bd"/>
</dbReference>
<dbReference type="EMBL" id="QAYG01000001">
    <property type="protein sequence ID" value="PTW62906.1"/>
    <property type="molecule type" value="Genomic_DNA"/>
</dbReference>
<dbReference type="PROSITE" id="PS00211">
    <property type="entry name" value="ABC_TRANSPORTER_1"/>
    <property type="match status" value="1"/>
</dbReference>
<dbReference type="GO" id="GO:0005886">
    <property type="term" value="C:plasma membrane"/>
    <property type="evidence" value="ECO:0007669"/>
    <property type="project" value="UniProtKB-SubCell"/>
</dbReference>
<name>A0A2T5VGQ6_9HYPH</name>
<organism evidence="7 8">
    <name type="scientific">Breoghania corrubedonensis</name>
    <dbReference type="NCBI Taxonomy" id="665038"/>
    <lineage>
        <taxon>Bacteria</taxon>
        <taxon>Pseudomonadati</taxon>
        <taxon>Pseudomonadota</taxon>
        <taxon>Alphaproteobacteria</taxon>
        <taxon>Hyphomicrobiales</taxon>
        <taxon>Stappiaceae</taxon>
        <taxon>Breoghania</taxon>
    </lineage>
</organism>
<reference evidence="7 8" key="1">
    <citation type="submission" date="2018-04" db="EMBL/GenBank/DDBJ databases">
        <title>Genomic Encyclopedia of Archaeal and Bacterial Type Strains, Phase II (KMG-II): from individual species to whole genera.</title>
        <authorList>
            <person name="Goeker M."/>
        </authorList>
    </citation>
    <scope>NUCLEOTIDE SEQUENCE [LARGE SCALE GENOMIC DNA]</scope>
    <source>
        <strain evidence="7 8">DSM 23382</strain>
    </source>
</reference>
<dbReference type="SUPFAM" id="SSF52540">
    <property type="entry name" value="P-loop containing nucleoside triphosphate hydrolases"/>
    <property type="match status" value="2"/>
</dbReference>
<dbReference type="OrthoDB" id="9802264at2"/>
<dbReference type="GO" id="GO:0016887">
    <property type="term" value="F:ATP hydrolysis activity"/>
    <property type="evidence" value="ECO:0007669"/>
    <property type="project" value="InterPro"/>
</dbReference>
<comment type="similarity">
    <text evidence="2">Belongs to the ABC transporter superfamily.</text>
</comment>
<keyword evidence="8" id="KW-1185">Reference proteome</keyword>
<dbReference type="Gene3D" id="3.40.50.300">
    <property type="entry name" value="P-loop containing nucleotide triphosphate hydrolases"/>
    <property type="match status" value="2"/>
</dbReference>
<feature type="domain" description="ABC transporter" evidence="6">
    <location>
        <begin position="281"/>
        <end position="527"/>
    </location>
</feature>
<dbReference type="Proteomes" id="UP000244081">
    <property type="component" value="Unassembled WGS sequence"/>
</dbReference>
<keyword evidence="4" id="KW-0547">Nucleotide-binding</keyword>
<feature type="domain" description="ABC transporter" evidence="6">
    <location>
        <begin position="9"/>
        <end position="258"/>
    </location>
</feature>
<sequence>MTDAPLVSVRDFKVGATTDGGRKIDIIRGVSFDIAPGEILALIGESGSGKTTIALSLLGYTRPGCEMTGGTIRVGENDVTAMSETERCKLRGVEVSYVPQSAAAAFNPSKRIMDQVIEIALIHKLMPRAEAEEHARSLFRALALPEPDTIGNRYPHQVSGGQLQRLSAAMALIGDPKLVVFDEPTTALDVTTQIEVLKAFRSVLEKTNMSGVYVSHDLAVVAQIADRMIVLKNGEVQEEGTTEQILHAPAHPYTRELLAAFEPVQHTPIEARGRDVDHPLLEVIGLHAGYGRVENREPTIKVLEDVSFTLKPGRNLGVIGESGSGKSTLARAIAGILPAYRGSVLFEGHELAPDLQNRTKKQLQRAQIVFQLADTALNPAQSIGTILARPLTFYHGLRGAARDKRVNELLDMVHLPKSLRHRLPGELSGGQKQRINLARALAADPVLILCDEITSALDTVVAAAILELMRDLQNELNLSYMFISHDLSTVEAICDDVLVMYKGAVVEALPAARMSADAQHPYSKLLISSVPQLDPNWLTSLEQDPELVAAFSRR</sequence>
<dbReference type="PANTHER" id="PTHR43776">
    <property type="entry name" value="TRANSPORT ATP-BINDING PROTEIN"/>
    <property type="match status" value="1"/>
</dbReference>
<evidence type="ECO:0000256" key="2">
    <source>
        <dbReference type="ARBA" id="ARBA00005417"/>
    </source>
</evidence>
<comment type="caution">
    <text evidence="7">The sequence shown here is derived from an EMBL/GenBank/DDBJ whole genome shotgun (WGS) entry which is preliminary data.</text>
</comment>
<dbReference type="RefSeq" id="WP_107988405.1">
    <property type="nucleotide sequence ID" value="NZ_QAYG01000001.1"/>
</dbReference>
<dbReference type="InterPro" id="IPR013563">
    <property type="entry name" value="Oligopep_ABC_C"/>
</dbReference>
<dbReference type="Pfam" id="PF08352">
    <property type="entry name" value="oligo_HPY"/>
    <property type="match status" value="2"/>
</dbReference>
<dbReference type="CDD" id="cd03257">
    <property type="entry name" value="ABC_NikE_OppD_transporters"/>
    <property type="match status" value="2"/>
</dbReference>
<protein>
    <submittedName>
        <fullName evidence="7">Peptide/nickel transport system ATP-binding protein</fullName>
    </submittedName>
</protein>
<dbReference type="PANTHER" id="PTHR43776:SF7">
    <property type="entry name" value="D,D-DIPEPTIDE TRANSPORT ATP-BINDING PROTEIN DDPF-RELATED"/>
    <property type="match status" value="1"/>
</dbReference>
<dbReference type="NCBIfam" id="NF008453">
    <property type="entry name" value="PRK11308.1"/>
    <property type="match status" value="2"/>
</dbReference>
<dbReference type="GO" id="GO:0015833">
    <property type="term" value="P:peptide transport"/>
    <property type="evidence" value="ECO:0007669"/>
    <property type="project" value="InterPro"/>
</dbReference>
<dbReference type="GO" id="GO:0005524">
    <property type="term" value="F:ATP binding"/>
    <property type="evidence" value="ECO:0007669"/>
    <property type="project" value="UniProtKB-KW"/>
</dbReference>
<evidence type="ECO:0000313" key="8">
    <source>
        <dbReference type="Proteomes" id="UP000244081"/>
    </source>
</evidence>
<evidence type="ECO:0000256" key="5">
    <source>
        <dbReference type="ARBA" id="ARBA00022840"/>
    </source>
</evidence>
<proteinExistence type="inferred from homology"/>
<accession>A0A2T5VGQ6</accession>
<dbReference type="FunFam" id="3.40.50.300:FF:002585">
    <property type="entry name" value="Glutathione import ATP-binding protein GsiA"/>
    <property type="match status" value="1"/>
</dbReference>
<evidence type="ECO:0000259" key="6">
    <source>
        <dbReference type="PROSITE" id="PS50893"/>
    </source>
</evidence>
<dbReference type="InterPro" id="IPR003593">
    <property type="entry name" value="AAA+_ATPase"/>
</dbReference>
<comment type="subcellular location">
    <subcellularLocation>
        <location evidence="1">Cell inner membrane</location>
        <topology evidence="1">Peripheral membrane protein</topology>
    </subcellularLocation>
</comment>
<evidence type="ECO:0000256" key="3">
    <source>
        <dbReference type="ARBA" id="ARBA00022448"/>
    </source>
</evidence>
<evidence type="ECO:0000313" key="7">
    <source>
        <dbReference type="EMBL" id="PTW62906.1"/>
    </source>
</evidence>
<dbReference type="InterPro" id="IPR050319">
    <property type="entry name" value="ABC_transp_ATP-bind"/>
</dbReference>
<dbReference type="PROSITE" id="PS50893">
    <property type="entry name" value="ABC_TRANSPORTER_2"/>
    <property type="match status" value="2"/>
</dbReference>
<evidence type="ECO:0000256" key="4">
    <source>
        <dbReference type="ARBA" id="ARBA00022741"/>
    </source>
</evidence>
<dbReference type="GO" id="GO:0055085">
    <property type="term" value="P:transmembrane transport"/>
    <property type="evidence" value="ECO:0007669"/>
    <property type="project" value="UniProtKB-ARBA"/>
</dbReference>
<keyword evidence="3" id="KW-0813">Transport</keyword>
<dbReference type="InterPro" id="IPR027417">
    <property type="entry name" value="P-loop_NTPase"/>
</dbReference>
<keyword evidence="5 7" id="KW-0067">ATP-binding</keyword>
<dbReference type="SMART" id="SM00382">
    <property type="entry name" value="AAA"/>
    <property type="match status" value="2"/>
</dbReference>
<dbReference type="InterPro" id="IPR017871">
    <property type="entry name" value="ABC_transporter-like_CS"/>
</dbReference>
<dbReference type="AlphaFoldDB" id="A0A2T5VGQ6"/>
<dbReference type="Pfam" id="PF00005">
    <property type="entry name" value="ABC_tran"/>
    <property type="match status" value="2"/>
</dbReference>
<gene>
    <name evidence="7" type="ORF">C8N35_101955</name>
</gene>